<keyword evidence="2" id="KW-1185">Reference proteome</keyword>
<protein>
    <submittedName>
        <fullName evidence="1">Uncharacterized protein</fullName>
    </submittedName>
</protein>
<reference evidence="1 2" key="2">
    <citation type="journal article" date="2022" name="Mol. Ecol. Resour.">
        <title>The genomes of chicory, endive, great burdock and yacon provide insights into Asteraceae paleo-polyploidization history and plant inulin production.</title>
        <authorList>
            <person name="Fan W."/>
            <person name="Wang S."/>
            <person name="Wang H."/>
            <person name="Wang A."/>
            <person name="Jiang F."/>
            <person name="Liu H."/>
            <person name="Zhao H."/>
            <person name="Xu D."/>
            <person name="Zhang Y."/>
        </authorList>
    </citation>
    <scope>NUCLEOTIDE SEQUENCE [LARGE SCALE GENOMIC DNA]</scope>
    <source>
        <strain evidence="2">cv. Yunnan</strain>
        <tissue evidence="1">Leaves</tissue>
    </source>
</reference>
<evidence type="ECO:0000313" key="1">
    <source>
        <dbReference type="EMBL" id="KAI3803334.1"/>
    </source>
</evidence>
<organism evidence="1 2">
    <name type="scientific">Smallanthus sonchifolius</name>
    <dbReference type="NCBI Taxonomy" id="185202"/>
    <lineage>
        <taxon>Eukaryota</taxon>
        <taxon>Viridiplantae</taxon>
        <taxon>Streptophyta</taxon>
        <taxon>Embryophyta</taxon>
        <taxon>Tracheophyta</taxon>
        <taxon>Spermatophyta</taxon>
        <taxon>Magnoliopsida</taxon>
        <taxon>eudicotyledons</taxon>
        <taxon>Gunneridae</taxon>
        <taxon>Pentapetalae</taxon>
        <taxon>asterids</taxon>
        <taxon>campanulids</taxon>
        <taxon>Asterales</taxon>
        <taxon>Asteraceae</taxon>
        <taxon>Asteroideae</taxon>
        <taxon>Heliantheae alliance</taxon>
        <taxon>Millerieae</taxon>
        <taxon>Smallanthus</taxon>
    </lineage>
</organism>
<name>A0ACB9I533_9ASTR</name>
<evidence type="ECO:0000313" key="2">
    <source>
        <dbReference type="Proteomes" id="UP001056120"/>
    </source>
</evidence>
<gene>
    <name evidence="1" type="ORF">L1987_31484</name>
</gene>
<dbReference type="Proteomes" id="UP001056120">
    <property type="component" value="Linkage Group LG10"/>
</dbReference>
<reference evidence="2" key="1">
    <citation type="journal article" date="2022" name="Mol. Ecol. Resour.">
        <title>The genomes of chicory, endive, great burdock and yacon provide insights into Asteraceae palaeo-polyploidization history and plant inulin production.</title>
        <authorList>
            <person name="Fan W."/>
            <person name="Wang S."/>
            <person name="Wang H."/>
            <person name="Wang A."/>
            <person name="Jiang F."/>
            <person name="Liu H."/>
            <person name="Zhao H."/>
            <person name="Xu D."/>
            <person name="Zhang Y."/>
        </authorList>
    </citation>
    <scope>NUCLEOTIDE SEQUENCE [LARGE SCALE GENOMIC DNA]</scope>
    <source>
        <strain evidence="2">cv. Yunnan</strain>
    </source>
</reference>
<comment type="caution">
    <text evidence="1">The sequence shown here is derived from an EMBL/GenBank/DDBJ whole genome shotgun (WGS) entry which is preliminary data.</text>
</comment>
<sequence length="80" mass="9514">MSDFLIDELRLQMTINRFIVIFDQLRKASFTVSLTVRRFKMDNFDLTPGECIQCSLSSRNWNRLSQPVVDTRWSRCLESH</sequence>
<proteinExistence type="predicted"/>
<dbReference type="EMBL" id="CM042027">
    <property type="protein sequence ID" value="KAI3803334.1"/>
    <property type="molecule type" value="Genomic_DNA"/>
</dbReference>
<accession>A0ACB9I533</accession>